<feature type="region of interest" description="Disordered" evidence="5">
    <location>
        <begin position="1"/>
        <end position="25"/>
    </location>
</feature>
<dbReference type="Pfam" id="PF00501">
    <property type="entry name" value="AMP-binding"/>
    <property type="match status" value="1"/>
</dbReference>
<evidence type="ECO:0000259" key="6">
    <source>
        <dbReference type="Pfam" id="PF00501"/>
    </source>
</evidence>
<dbReference type="AlphaFoldDB" id="A0AAW1US82"/>
<proteinExistence type="inferred from homology"/>
<reference evidence="8 9" key="1">
    <citation type="submission" date="2023-03" db="EMBL/GenBank/DDBJ databases">
        <title>Genome insight into feeding habits of ladybird beetles.</title>
        <authorList>
            <person name="Li H.-S."/>
            <person name="Huang Y.-H."/>
            <person name="Pang H."/>
        </authorList>
    </citation>
    <scope>NUCLEOTIDE SEQUENCE [LARGE SCALE GENOMIC DNA]</scope>
    <source>
        <strain evidence="8">SYSU_2023b</strain>
        <tissue evidence="8">Whole body</tissue>
    </source>
</reference>
<feature type="domain" description="AMP-binding enzyme C-terminal" evidence="7">
    <location>
        <begin position="453"/>
        <end position="528"/>
    </location>
</feature>
<feature type="domain" description="AMP-dependent synthetase/ligase" evidence="6">
    <location>
        <begin position="38"/>
        <end position="403"/>
    </location>
</feature>
<dbReference type="GO" id="GO:0016405">
    <property type="term" value="F:CoA-ligase activity"/>
    <property type="evidence" value="ECO:0007669"/>
    <property type="project" value="TreeGrafter"/>
</dbReference>
<dbReference type="InterPro" id="IPR025110">
    <property type="entry name" value="AMP-bd_C"/>
</dbReference>
<name>A0AAW1US82_9CUCU</name>
<comment type="caution">
    <text evidence="8">The sequence shown here is derived from an EMBL/GenBank/DDBJ whole genome shotgun (WGS) entry which is preliminary data.</text>
</comment>
<accession>A0AAW1US82</accession>
<evidence type="ECO:0000259" key="7">
    <source>
        <dbReference type="Pfam" id="PF13193"/>
    </source>
</evidence>
<dbReference type="EMBL" id="JARQZJ010000083">
    <property type="protein sequence ID" value="KAK9882812.1"/>
    <property type="molecule type" value="Genomic_DNA"/>
</dbReference>
<comment type="subcellular location">
    <subcellularLocation>
        <location evidence="1">Peroxisome</location>
    </subcellularLocation>
</comment>
<dbReference type="PANTHER" id="PTHR24096">
    <property type="entry name" value="LONG-CHAIN-FATTY-ACID--COA LIGASE"/>
    <property type="match status" value="1"/>
</dbReference>
<evidence type="ECO:0000256" key="2">
    <source>
        <dbReference type="ARBA" id="ARBA00006432"/>
    </source>
</evidence>
<dbReference type="Pfam" id="PF13193">
    <property type="entry name" value="AMP-binding_C"/>
    <property type="match status" value="1"/>
</dbReference>
<evidence type="ECO:0000256" key="3">
    <source>
        <dbReference type="ARBA" id="ARBA00022598"/>
    </source>
</evidence>
<gene>
    <name evidence="8" type="ORF">WA026_023324</name>
</gene>
<evidence type="ECO:0000256" key="5">
    <source>
        <dbReference type="SAM" id="MobiDB-lite"/>
    </source>
</evidence>
<dbReference type="PANTHER" id="PTHR24096:SF149">
    <property type="entry name" value="AMP-BINDING DOMAIN-CONTAINING PROTEIN-RELATED"/>
    <property type="match status" value="1"/>
</dbReference>
<sequence length="543" mass="61101">MEEKKDNQCSQNDDHPNIIKMPDEEPTSQYGVGYELFQNMKRHSEKIAQYIVETSESQTYAELLEECIKVAINLRAENLSSDDVVGLCMDNHKDVCVPYAACLFLGIKVIPMSNGYVIPEERCDLLKRVKPKIIFVDENVLEIFQNVVKITNLNIKLVVLGENSVGETSYSDFLVASKEDVDKFEPIKLESNRGTAVLFSGSGTSGKVKAVCLSHHTLLTRIGGESLPLSIVLTRMYWISHFLGTFSLLNTGSTRVAMKETTEMNVWKAIEKYKIICLMGSVYQLNNLTKCTDLKDVDVSSLKFVVGGGIAFPVSTIRALRTIIPRIVILPAYGLTEIGGVALTFNLQNAQHRQWSMQKPTSCGTPIEGIWYKVVDPETEKIVGPNELGELRLKSNLLMVEYYNMDSSDVYDAAGWFKTGDIFKYDEDNCFFMIERMKEMIRTERADIVPTKLEHLLMEHPMVHNAAVIGIPQSGGYEIPMGIVTLNRNCIIDPKELEDFVNSKVNPLHRLNGGVKIIQEMPMTGNGKLQKRTLREMYQNGEL</sequence>
<dbReference type="SUPFAM" id="SSF56801">
    <property type="entry name" value="Acetyl-CoA synthetase-like"/>
    <property type="match status" value="1"/>
</dbReference>
<feature type="compositionally biased region" description="Basic and acidic residues" evidence="5">
    <location>
        <begin position="1"/>
        <end position="23"/>
    </location>
</feature>
<protein>
    <recommendedName>
        <fullName evidence="10">Luciferin 4-monooxygenase</fullName>
    </recommendedName>
</protein>
<keyword evidence="9" id="KW-1185">Reference proteome</keyword>
<comment type="similarity">
    <text evidence="2">Belongs to the ATP-dependent AMP-binding enzyme family.</text>
</comment>
<dbReference type="Gene3D" id="3.30.300.30">
    <property type="match status" value="1"/>
</dbReference>
<dbReference type="InterPro" id="IPR045851">
    <property type="entry name" value="AMP-bd_C_sf"/>
</dbReference>
<dbReference type="GO" id="GO:0005777">
    <property type="term" value="C:peroxisome"/>
    <property type="evidence" value="ECO:0007669"/>
    <property type="project" value="UniProtKB-SubCell"/>
</dbReference>
<evidence type="ECO:0000313" key="9">
    <source>
        <dbReference type="Proteomes" id="UP001431783"/>
    </source>
</evidence>
<evidence type="ECO:0008006" key="10">
    <source>
        <dbReference type="Google" id="ProtNLM"/>
    </source>
</evidence>
<dbReference type="Proteomes" id="UP001431783">
    <property type="component" value="Unassembled WGS sequence"/>
</dbReference>
<organism evidence="8 9">
    <name type="scientific">Henosepilachna vigintioctopunctata</name>
    <dbReference type="NCBI Taxonomy" id="420089"/>
    <lineage>
        <taxon>Eukaryota</taxon>
        <taxon>Metazoa</taxon>
        <taxon>Ecdysozoa</taxon>
        <taxon>Arthropoda</taxon>
        <taxon>Hexapoda</taxon>
        <taxon>Insecta</taxon>
        <taxon>Pterygota</taxon>
        <taxon>Neoptera</taxon>
        <taxon>Endopterygota</taxon>
        <taxon>Coleoptera</taxon>
        <taxon>Polyphaga</taxon>
        <taxon>Cucujiformia</taxon>
        <taxon>Coccinelloidea</taxon>
        <taxon>Coccinellidae</taxon>
        <taxon>Epilachninae</taxon>
        <taxon>Epilachnini</taxon>
        <taxon>Henosepilachna</taxon>
    </lineage>
</organism>
<keyword evidence="4" id="KW-0576">Peroxisome</keyword>
<evidence type="ECO:0000313" key="8">
    <source>
        <dbReference type="EMBL" id="KAK9882812.1"/>
    </source>
</evidence>
<dbReference type="Gene3D" id="3.40.50.12780">
    <property type="entry name" value="N-terminal domain of ligase-like"/>
    <property type="match status" value="1"/>
</dbReference>
<evidence type="ECO:0000256" key="4">
    <source>
        <dbReference type="ARBA" id="ARBA00023140"/>
    </source>
</evidence>
<dbReference type="InterPro" id="IPR000873">
    <property type="entry name" value="AMP-dep_synth/lig_dom"/>
</dbReference>
<keyword evidence="3" id="KW-0436">Ligase</keyword>
<evidence type="ECO:0000256" key="1">
    <source>
        <dbReference type="ARBA" id="ARBA00004275"/>
    </source>
</evidence>
<dbReference type="InterPro" id="IPR042099">
    <property type="entry name" value="ANL_N_sf"/>
</dbReference>